<sequence>MFYDLLIASVGVFLIAALGFYGSWLLGQRRHRFTDAFCVVGLLGAPVFSWFLSEQLWLAKFIPVSGAVVWSNFTPVLLAVAAGTVFANQANSILRRGMVGTPLLVIAMACLIGPMARPVIRPLAGFDFDGAQSQASQWRNGVCLQSHESTCCPASAATLLKLHGVDSTEQEMARACLTGQDGTSSLGLFRGLSTATRQASKKACVANRNPESWTSGNQLPVIALVRFESCLPARQTHFTDRYFRLTSYGDHREGHAVVVVGHTDDGDWQISDPAVGRVTWSDQQFRSRFTGQAIYLADR</sequence>
<proteinExistence type="predicted"/>
<feature type="transmembrane region" description="Helical" evidence="1">
    <location>
        <begin position="64"/>
        <end position="87"/>
    </location>
</feature>
<feature type="transmembrane region" description="Helical" evidence="1">
    <location>
        <begin position="33"/>
        <end position="52"/>
    </location>
</feature>
<dbReference type="OrthoDB" id="244916at2"/>
<dbReference type="InterPro" id="IPR005074">
    <property type="entry name" value="Peptidase_C39"/>
</dbReference>
<organism evidence="3 4">
    <name type="scientific">Novipirellula aureliae</name>
    <dbReference type="NCBI Taxonomy" id="2527966"/>
    <lineage>
        <taxon>Bacteria</taxon>
        <taxon>Pseudomonadati</taxon>
        <taxon>Planctomycetota</taxon>
        <taxon>Planctomycetia</taxon>
        <taxon>Pirellulales</taxon>
        <taxon>Pirellulaceae</taxon>
        <taxon>Novipirellula</taxon>
    </lineage>
</organism>
<dbReference type="PROSITE" id="PS50990">
    <property type="entry name" value="PEPTIDASE_C39"/>
    <property type="match status" value="1"/>
</dbReference>
<dbReference type="RefSeq" id="WP_146601334.1">
    <property type="nucleotide sequence ID" value="NZ_SJPY01000006.1"/>
</dbReference>
<dbReference type="AlphaFoldDB" id="A0A5C6DT22"/>
<dbReference type="GO" id="GO:0008233">
    <property type="term" value="F:peptidase activity"/>
    <property type="evidence" value="ECO:0007669"/>
    <property type="project" value="InterPro"/>
</dbReference>
<feature type="transmembrane region" description="Helical" evidence="1">
    <location>
        <begin position="6"/>
        <end position="26"/>
    </location>
</feature>
<keyword evidence="4" id="KW-1185">Reference proteome</keyword>
<reference evidence="3 4" key="1">
    <citation type="submission" date="2019-02" db="EMBL/GenBank/DDBJ databases">
        <title>Deep-cultivation of Planctomycetes and their phenomic and genomic characterization uncovers novel biology.</title>
        <authorList>
            <person name="Wiegand S."/>
            <person name="Jogler M."/>
            <person name="Boedeker C."/>
            <person name="Pinto D."/>
            <person name="Vollmers J."/>
            <person name="Rivas-Marin E."/>
            <person name="Kohn T."/>
            <person name="Peeters S.H."/>
            <person name="Heuer A."/>
            <person name="Rast P."/>
            <person name="Oberbeckmann S."/>
            <person name="Bunk B."/>
            <person name="Jeske O."/>
            <person name="Meyerdierks A."/>
            <person name="Storesund J.E."/>
            <person name="Kallscheuer N."/>
            <person name="Luecker S."/>
            <person name="Lage O.M."/>
            <person name="Pohl T."/>
            <person name="Merkel B.J."/>
            <person name="Hornburger P."/>
            <person name="Mueller R.-W."/>
            <person name="Bruemmer F."/>
            <person name="Labrenz M."/>
            <person name="Spormann A.M."/>
            <person name="Op Den Camp H."/>
            <person name="Overmann J."/>
            <person name="Amann R."/>
            <person name="Jetten M.S.M."/>
            <person name="Mascher T."/>
            <person name="Medema M.H."/>
            <person name="Devos D.P."/>
            <person name="Kaster A.-K."/>
            <person name="Ovreas L."/>
            <person name="Rohde M."/>
            <person name="Galperin M.Y."/>
            <person name="Jogler C."/>
        </authorList>
    </citation>
    <scope>NUCLEOTIDE SEQUENCE [LARGE SCALE GENOMIC DNA]</scope>
    <source>
        <strain evidence="3 4">Q31b</strain>
    </source>
</reference>
<keyword evidence="1" id="KW-0472">Membrane</keyword>
<evidence type="ECO:0000259" key="2">
    <source>
        <dbReference type="PROSITE" id="PS50990"/>
    </source>
</evidence>
<dbReference type="EMBL" id="SJPY01000006">
    <property type="protein sequence ID" value="TWU39077.1"/>
    <property type="molecule type" value="Genomic_DNA"/>
</dbReference>
<keyword evidence="1" id="KW-1133">Transmembrane helix</keyword>
<evidence type="ECO:0000313" key="4">
    <source>
        <dbReference type="Proteomes" id="UP000315471"/>
    </source>
</evidence>
<evidence type="ECO:0000256" key="1">
    <source>
        <dbReference type="SAM" id="Phobius"/>
    </source>
</evidence>
<feature type="transmembrane region" description="Helical" evidence="1">
    <location>
        <begin position="99"/>
        <end position="116"/>
    </location>
</feature>
<dbReference type="GO" id="GO:0006508">
    <property type="term" value="P:proteolysis"/>
    <property type="evidence" value="ECO:0007669"/>
    <property type="project" value="InterPro"/>
</dbReference>
<accession>A0A5C6DT22</accession>
<dbReference type="Gene3D" id="3.90.70.10">
    <property type="entry name" value="Cysteine proteinases"/>
    <property type="match status" value="1"/>
</dbReference>
<gene>
    <name evidence="3" type="ORF">Q31b_41590</name>
</gene>
<evidence type="ECO:0000313" key="3">
    <source>
        <dbReference type="EMBL" id="TWU39077.1"/>
    </source>
</evidence>
<dbReference type="GO" id="GO:0016020">
    <property type="term" value="C:membrane"/>
    <property type="evidence" value="ECO:0007669"/>
    <property type="project" value="InterPro"/>
</dbReference>
<dbReference type="Pfam" id="PF03412">
    <property type="entry name" value="Peptidase_C39"/>
    <property type="match status" value="1"/>
</dbReference>
<dbReference type="GO" id="GO:0005524">
    <property type="term" value="F:ATP binding"/>
    <property type="evidence" value="ECO:0007669"/>
    <property type="project" value="InterPro"/>
</dbReference>
<protein>
    <submittedName>
        <fullName evidence="3">Peptidase C39 family protein</fullName>
    </submittedName>
</protein>
<dbReference type="Proteomes" id="UP000315471">
    <property type="component" value="Unassembled WGS sequence"/>
</dbReference>
<name>A0A5C6DT22_9BACT</name>
<comment type="caution">
    <text evidence="3">The sequence shown here is derived from an EMBL/GenBank/DDBJ whole genome shotgun (WGS) entry which is preliminary data.</text>
</comment>
<feature type="domain" description="Peptidase C39" evidence="2">
    <location>
        <begin position="145"/>
        <end position="296"/>
    </location>
</feature>
<keyword evidence="1" id="KW-0812">Transmembrane</keyword>